<evidence type="ECO:0000256" key="1">
    <source>
        <dbReference type="ARBA" id="ARBA00038494"/>
    </source>
</evidence>
<proteinExistence type="inferred from homology"/>
<dbReference type="GO" id="GO:0016740">
    <property type="term" value="F:transferase activity"/>
    <property type="evidence" value="ECO:0007669"/>
    <property type="project" value="UniProtKB-KW"/>
</dbReference>
<dbReference type="OrthoDB" id="9815923at2"/>
<gene>
    <name evidence="3" type="ORF">HNQ77_005021</name>
</gene>
<protein>
    <submittedName>
        <fullName evidence="3">Glycosyltransferase involved in cell wall biosynthesis</fullName>
    </submittedName>
</protein>
<name>A0A841K0G1_9BACT</name>
<dbReference type="Proteomes" id="UP000538666">
    <property type="component" value="Unassembled WGS sequence"/>
</dbReference>
<feature type="domain" description="Glycosyltransferase 2-like" evidence="2">
    <location>
        <begin position="6"/>
        <end position="123"/>
    </location>
</feature>
<comment type="caution">
    <text evidence="3">The sequence shown here is derived from an EMBL/GenBank/DDBJ whole genome shotgun (WGS) entry which is preliminary data.</text>
</comment>
<dbReference type="RefSeq" id="WP_050060006.1">
    <property type="nucleotide sequence ID" value="NZ_JACHEK010000012.1"/>
</dbReference>
<reference evidence="3 4" key="1">
    <citation type="submission" date="2020-08" db="EMBL/GenBank/DDBJ databases">
        <title>Genomic Encyclopedia of Type Strains, Phase IV (KMG-IV): sequencing the most valuable type-strain genomes for metagenomic binning, comparative biology and taxonomic classification.</title>
        <authorList>
            <person name="Goeker M."/>
        </authorList>
    </citation>
    <scope>NUCLEOTIDE SEQUENCE [LARGE SCALE GENOMIC DNA]</scope>
    <source>
        <strain evidence="3 4">DSM 103733</strain>
    </source>
</reference>
<evidence type="ECO:0000259" key="2">
    <source>
        <dbReference type="Pfam" id="PF00535"/>
    </source>
</evidence>
<dbReference type="AlphaFoldDB" id="A0A841K0G1"/>
<dbReference type="Pfam" id="PF00535">
    <property type="entry name" value="Glycos_transf_2"/>
    <property type="match status" value="1"/>
</dbReference>
<dbReference type="PANTHER" id="PTHR43630:SF2">
    <property type="entry name" value="GLYCOSYLTRANSFERASE"/>
    <property type="match status" value="1"/>
</dbReference>
<accession>A0A841K0G1</accession>
<dbReference type="CDD" id="cd02511">
    <property type="entry name" value="Beta4Glucosyltransferase"/>
    <property type="match status" value="1"/>
</dbReference>
<keyword evidence="3" id="KW-0808">Transferase</keyword>
<dbReference type="PANTHER" id="PTHR43630">
    <property type="entry name" value="POLY-BETA-1,6-N-ACETYL-D-GLUCOSAMINE SYNTHASE"/>
    <property type="match status" value="1"/>
</dbReference>
<sequence length="259" mass="29828">MPPTLSVAMIARNEEKNLPRTLEAVRWADEIVIVDSGSIDRTPEIARSFGANHSFNRDFRGHPQQKTIAIGKCTSDWILLLDADEVVSPELAEEIRRTIQNPQHEAYWIPRLNLFMDRWIRHGGFYPDHKLRLFKRGSAHMDTNIGPHGTPQFDGPKGTLKHDLIHYAYPNFEIYLSHMNDYSSENVDALVKKGKARSLASLLALAVLNPAVTFLKNYIFRLGFLDGTAGLIYHLNHSVYIHWKYVKAWYAQKERRSEY</sequence>
<organism evidence="3 4">
    <name type="scientific">Silvibacterium bohemicum</name>
    <dbReference type="NCBI Taxonomy" id="1577686"/>
    <lineage>
        <taxon>Bacteria</taxon>
        <taxon>Pseudomonadati</taxon>
        <taxon>Acidobacteriota</taxon>
        <taxon>Terriglobia</taxon>
        <taxon>Terriglobales</taxon>
        <taxon>Acidobacteriaceae</taxon>
        <taxon>Silvibacterium</taxon>
    </lineage>
</organism>
<evidence type="ECO:0000313" key="3">
    <source>
        <dbReference type="EMBL" id="MBB6147036.1"/>
    </source>
</evidence>
<dbReference type="Gene3D" id="3.90.550.10">
    <property type="entry name" value="Spore Coat Polysaccharide Biosynthesis Protein SpsA, Chain A"/>
    <property type="match status" value="1"/>
</dbReference>
<dbReference type="SUPFAM" id="SSF53448">
    <property type="entry name" value="Nucleotide-diphospho-sugar transferases"/>
    <property type="match status" value="1"/>
</dbReference>
<evidence type="ECO:0000313" key="4">
    <source>
        <dbReference type="Proteomes" id="UP000538666"/>
    </source>
</evidence>
<dbReference type="InterPro" id="IPR001173">
    <property type="entry name" value="Glyco_trans_2-like"/>
</dbReference>
<comment type="similarity">
    <text evidence="1">Belongs to the glycosyltransferase 2 family. WaaE/KdtX subfamily.</text>
</comment>
<keyword evidence="4" id="KW-1185">Reference proteome</keyword>
<dbReference type="EMBL" id="JACHEK010000012">
    <property type="protein sequence ID" value="MBB6147036.1"/>
    <property type="molecule type" value="Genomic_DNA"/>
</dbReference>
<dbReference type="InterPro" id="IPR029044">
    <property type="entry name" value="Nucleotide-diphossugar_trans"/>
</dbReference>